<feature type="compositionally biased region" description="Gly residues" evidence="1">
    <location>
        <begin position="1"/>
        <end position="10"/>
    </location>
</feature>
<dbReference type="PANTHER" id="PTHR31558">
    <property type="entry name" value="CW14 PROTEIN"/>
    <property type="match status" value="1"/>
</dbReference>
<name>A0A7R9XXC2_MICPS</name>
<protein>
    <recommendedName>
        <fullName evidence="2">Protein ENHANCED DISEASE RESISTANCE 2 C-terminal domain-containing protein</fullName>
    </recommendedName>
</protein>
<feature type="region of interest" description="Disordered" evidence="1">
    <location>
        <begin position="418"/>
        <end position="459"/>
    </location>
</feature>
<evidence type="ECO:0000259" key="2">
    <source>
        <dbReference type="Pfam" id="PF07059"/>
    </source>
</evidence>
<evidence type="ECO:0000256" key="1">
    <source>
        <dbReference type="SAM" id="MobiDB-lite"/>
    </source>
</evidence>
<sequence length="459" mass="50112">MPCCFGGGSGADRDGGPSSSGTDRDGGKKGRKHGRGAYAPDGPGRERSLSFGSDDDEYFDAEDTLVDIPRSWKRTESGKAANSILEAKGIVLETRPAPEEGVGRCVIPRHDIPFETPEAGRALSWSANPLGMGFRLRGKNYKKDGKKFYSEKPLFEVVQVLVAKANSKRLDFGDLFFGGEIGELVHGCPTVYVANFCLPDYPPPNPIFGSYDKKIGPDGPSNHITIFCRMSEETRDEIEKHDGDTSKMDPAVGLMVRHFRAKGHDKNGLDDPPHKEEVRTKTKMVAMVAHGAASLPWAVRVAIGQGNGKPFMVNKTGYFTRRDGKGIFECGINVHNFGQVALNGLRTCGDYFSRLVLDVGGTIQGDDPSELPERLLFALRVIKPDLRHIKVTCDELDMDAADHGKDEDARPWLDWEGLKMAPKPSEPEQTSMSPSGADFKTGLLGKNGMSHTQIDSDSE</sequence>
<dbReference type="AlphaFoldDB" id="A0A7R9XXC2"/>
<feature type="region of interest" description="Disordered" evidence="1">
    <location>
        <begin position="1"/>
        <end position="55"/>
    </location>
</feature>
<dbReference type="InterPro" id="IPR009769">
    <property type="entry name" value="EDR2_C"/>
</dbReference>
<reference evidence="3" key="1">
    <citation type="submission" date="2021-01" db="EMBL/GenBank/DDBJ databases">
        <authorList>
            <person name="Corre E."/>
            <person name="Pelletier E."/>
            <person name="Niang G."/>
            <person name="Scheremetjew M."/>
            <person name="Finn R."/>
            <person name="Kale V."/>
            <person name="Holt S."/>
            <person name="Cochrane G."/>
            <person name="Meng A."/>
            <person name="Brown T."/>
            <person name="Cohen L."/>
        </authorList>
    </citation>
    <scope>NUCLEOTIDE SEQUENCE</scope>
    <source>
        <strain evidence="3">RCC1614</strain>
    </source>
</reference>
<feature type="domain" description="Protein ENHANCED DISEASE RESISTANCE 2 C-terminal" evidence="2">
    <location>
        <begin position="125"/>
        <end position="383"/>
    </location>
</feature>
<feature type="compositionally biased region" description="Polar residues" evidence="1">
    <location>
        <begin position="449"/>
        <end position="459"/>
    </location>
</feature>
<gene>
    <name evidence="3" type="ORF">MPUS1402_LOCUS3010</name>
</gene>
<accession>A0A7R9XXC2</accession>
<proteinExistence type="predicted"/>
<organism evidence="3">
    <name type="scientific">Micromonas pusilla</name>
    <name type="common">Picoplanktonic green alga</name>
    <name type="synonym">Chromulina pusilla</name>
    <dbReference type="NCBI Taxonomy" id="38833"/>
    <lineage>
        <taxon>Eukaryota</taxon>
        <taxon>Viridiplantae</taxon>
        <taxon>Chlorophyta</taxon>
        <taxon>Mamiellophyceae</taxon>
        <taxon>Mamiellales</taxon>
        <taxon>Mamiellaceae</taxon>
        <taxon>Micromonas</taxon>
    </lineage>
</organism>
<dbReference type="Pfam" id="PF07059">
    <property type="entry name" value="EDR2_C"/>
    <property type="match status" value="1"/>
</dbReference>
<dbReference type="EMBL" id="HBDY01004011">
    <property type="protein sequence ID" value="CAD8231905.1"/>
    <property type="molecule type" value="Transcribed_RNA"/>
</dbReference>
<evidence type="ECO:0000313" key="3">
    <source>
        <dbReference type="EMBL" id="CAD8231905.1"/>
    </source>
</evidence>